<evidence type="ECO:0000256" key="1">
    <source>
        <dbReference type="SAM" id="Phobius"/>
    </source>
</evidence>
<sequence>MGTKACHGASQRARRHTSAPCGLTWRQGRLIMEVDRADGGALISEDRWLVVVAYSTVPMAPLAGLKVLLLLSFLLLN</sequence>
<keyword evidence="1" id="KW-1133">Transmembrane helix</keyword>
<name>A0AA38TYQ0_9ASTR</name>
<comment type="caution">
    <text evidence="2">The sequence shown here is derived from an EMBL/GenBank/DDBJ whole genome shotgun (WGS) entry which is preliminary data.</text>
</comment>
<keyword evidence="1" id="KW-0472">Membrane</keyword>
<organism evidence="2 3">
    <name type="scientific">Centaurea solstitialis</name>
    <name type="common">yellow star-thistle</name>
    <dbReference type="NCBI Taxonomy" id="347529"/>
    <lineage>
        <taxon>Eukaryota</taxon>
        <taxon>Viridiplantae</taxon>
        <taxon>Streptophyta</taxon>
        <taxon>Embryophyta</taxon>
        <taxon>Tracheophyta</taxon>
        <taxon>Spermatophyta</taxon>
        <taxon>Magnoliopsida</taxon>
        <taxon>eudicotyledons</taxon>
        <taxon>Gunneridae</taxon>
        <taxon>Pentapetalae</taxon>
        <taxon>asterids</taxon>
        <taxon>campanulids</taxon>
        <taxon>Asterales</taxon>
        <taxon>Asteraceae</taxon>
        <taxon>Carduoideae</taxon>
        <taxon>Cardueae</taxon>
        <taxon>Centaureinae</taxon>
        <taxon>Centaurea</taxon>
    </lineage>
</organism>
<protein>
    <submittedName>
        <fullName evidence="2">Uncharacterized protein</fullName>
    </submittedName>
</protein>
<evidence type="ECO:0000313" key="3">
    <source>
        <dbReference type="Proteomes" id="UP001172457"/>
    </source>
</evidence>
<dbReference type="EMBL" id="JARYMX010000003">
    <property type="protein sequence ID" value="KAJ9559208.1"/>
    <property type="molecule type" value="Genomic_DNA"/>
</dbReference>
<feature type="transmembrane region" description="Helical" evidence="1">
    <location>
        <begin position="48"/>
        <end position="76"/>
    </location>
</feature>
<dbReference type="Proteomes" id="UP001172457">
    <property type="component" value="Chromosome 3"/>
</dbReference>
<evidence type="ECO:0000313" key="2">
    <source>
        <dbReference type="EMBL" id="KAJ9559208.1"/>
    </source>
</evidence>
<keyword evidence="3" id="KW-1185">Reference proteome</keyword>
<proteinExistence type="predicted"/>
<gene>
    <name evidence="2" type="ORF">OSB04_013822</name>
</gene>
<keyword evidence="1" id="KW-0812">Transmembrane</keyword>
<accession>A0AA38TYQ0</accession>
<reference evidence="2" key="1">
    <citation type="submission" date="2023-03" db="EMBL/GenBank/DDBJ databases">
        <title>Chromosome-scale reference genome and RAD-based genetic map of yellow starthistle (Centaurea solstitialis) reveal putative structural variation and QTLs associated with invader traits.</title>
        <authorList>
            <person name="Reatini B."/>
            <person name="Cang F.A."/>
            <person name="Jiang Q."/>
            <person name="Mckibben M.T.W."/>
            <person name="Barker M.S."/>
            <person name="Rieseberg L.H."/>
            <person name="Dlugosch K.M."/>
        </authorList>
    </citation>
    <scope>NUCLEOTIDE SEQUENCE</scope>
    <source>
        <strain evidence="2">CAN-66</strain>
        <tissue evidence="2">Leaf</tissue>
    </source>
</reference>
<dbReference type="AlphaFoldDB" id="A0AA38TYQ0"/>